<accession>F3KZV9</accession>
<comment type="caution">
    <text evidence="1">The sequence shown here is derived from an EMBL/GenBank/DDBJ whole genome shotgun (WGS) entry which is preliminary data.</text>
</comment>
<protein>
    <submittedName>
        <fullName evidence="1">Uncharacterized protein</fullName>
    </submittedName>
</protein>
<keyword evidence="2" id="KW-1185">Reference proteome</keyword>
<evidence type="ECO:0000313" key="1">
    <source>
        <dbReference type="EMBL" id="EGG30413.1"/>
    </source>
</evidence>
<dbReference type="AlphaFoldDB" id="F3KZV9"/>
<name>F3KZV9_9GAMM</name>
<reference evidence="1 2" key="1">
    <citation type="journal article" date="2011" name="J. Bacteriol.">
        <title>Genome sequence of strain IMCC3088, a proteorhodopsin-containing marine bacterium belonging to the OM60/NOR5 clade.</title>
        <authorList>
            <person name="Jang Y."/>
            <person name="Oh H.M."/>
            <person name="Kang I."/>
            <person name="Lee K."/>
            <person name="Yang S.J."/>
            <person name="Cho J.C."/>
        </authorList>
    </citation>
    <scope>NUCLEOTIDE SEQUENCE [LARGE SCALE GENOMIC DNA]</scope>
    <source>
        <strain evidence="1 2">IMCC3088</strain>
    </source>
</reference>
<gene>
    <name evidence="1" type="ORF">IMCC3088_552</name>
</gene>
<dbReference type="Proteomes" id="UP000005615">
    <property type="component" value="Unassembled WGS sequence"/>
</dbReference>
<proteinExistence type="predicted"/>
<organism evidence="1 2">
    <name type="scientific">Aequoribacter fuscus</name>
    <dbReference type="NCBI Taxonomy" id="2518989"/>
    <lineage>
        <taxon>Bacteria</taxon>
        <taxon>Pseudomonadati</taxon>
        <taxon>Pseudomonadota</taxon>
        <taxon>Gammaproteobacteria</taxon>
        <taxon>Cellvibrionales</taxon>
        <taxon>Halieaceae</taxon>
        <taxon>Aequoribacter</taxon>
    </lineage>
</organism>
<dbReference type="EMBL" id="AEIG01000015">
    <property type="protein sequence ID" value="EGG30413.1"/>
    <property type="molecule type" value="Genomic_DNA"/>
</dbReference>
<dbReference type="STRING" id="2518989.IMCC3088_552"/>
<evidence type="ECO:0000313" key="2">
    <source>
        <dbReference type="Proteomes" id="UP000005615"/>
    </source>
</evidence>
<sequence>MDSAWISFDELLGRFNCADFLEDMSLKKPPIFYSQFNYKIA</sequence>